<comment type="subcellular location">
    <subcellularLocation>
        <location evidence="1">Endomembrane system</location>
        <topology evidence="1">Multi-pass membrane protein</topology>
    </subcellularLocation>
</comment>
<protein>
    <submittedName>
        <fullName evidence="7">HTTM domain-containing protein</fullName>
    </submittedName>
</protein>
<name>A0ABZ1FN73_9ACTN</name>
<evidence type="ECO:0000256" key="5">
    <source>
        <dbReference type="SAM" id="Phobius"/>
    </source>
</evidence>
<evidence type="ECO:0000256" key="3">
    <source>
        <dbReference type="ARBA" id="ARBA00022989"/>
    </source>
</evidence>
<gene>
    <name evidence="7" type="ORF">OG863_27845</name>
</gene>
<dbReference type="SMART" id="SM00752">
    <property type="entry name" value="HTTM"/>
    <property type="match status" value="1"/>
</dbReference>
<proteinExistence type="predicted"/>
<dbReference type="InterPro" id="IPR052964">
    <property type="entry name" value="Sporulation_signal_mat"/>
</dbReference>
<evidence type="ECO:0000313" key="8">
    <source>
        <dbReference type="Proteomes" id="UP001344251"/>
    </source>
</evidence>
<evidence type="ECO:0000256" key="4">
    <source>
        <dbReference type="ARBA" id="ARBA00023136"/>
    </source>
</evidence>
<accession>A0ABZ1FN73</accession>
<feature type="domain" description="HTTM-like" evidence="6">
    <location>
        <begin position="36"/>
        <end position="376"/>
    </location>
</feature>
<keyword evidence="2 5" id="KW-0812">Transmembrane</keyword>
<organism evidence="7 8">
    <name type="scientific">Streptomyces decoyicus</name>
    <dbReference type="NCBI Taxonomy" id="249567"/>
    <lineage>
        <taxon>Bacteria</taxon>
        <taxon>Bacillati</taxon>
        <taxon>Actinomycetota</taxon>
        <taxon>Actinomycetes</taxon>
        <taxon>Kitasatosporales</taxon>
        <taxon>Streptomycetaceae</taxon>
        <taxon>Streptomyces</taxon>
    </lineage>
</organism>
<reference evidence="7 8" key="1">
    <citation type="submission" date="2022-10" db="EMBL/GenBank/DDBJ databases">
        <title>The complete genomes of actinobacterial strains from the NBC collection.</title>
        <authorList>
            <person name="Joergensen T.S."/>
            <person name="Alvarez Arevalo M."/>
            <person name="Sterndorff E.B."/>
            <person name="Faurdal D."/>
            <person name="Vuksanovic O."/>
            <person name="Mourched A.-S."/>
            <person name="Charusanti P."/>
            <person name="Shaw S."/>
            <person name="Blin K."/>
            <person name="Weber T."/>
        </authorList>
    </citation>
    <scope>NUCLEOTIDE SEQUENCE [LARGE SCALE GENOMIC DNA]</scope>
    <source>
        <strain evidence="7 8">NBC 01774</strain>
    </source>
</reference>
<keyword evidence="8" id="KW-1185">Reference proteome</keyword>
<dbReference type="Proteomes" id="UP001344251">
    <property type="component" value="Chromosome"/>
</dbReference>
<feature type="transmembrane region" description="Helical" evidence="5">
    <location>
        <begin position="151"/>
        <end position="170"/>
    </location>
</feature>
<feature type="transmembrane region" description="Helical" evidence="5">
    <location>
        <begin position="101"/>
        <end position="121"/>
    </location>
</feature>
<dbReference type="PANTHER" id="PTHR39535:SF2">
    <property type="entry name" value="HTTM DOMAIN-CONTAINING PROTEIN"/>
    <property type="match status" value="1"/>
</dbReference>
<evidence type="ECO:0000259" key="6">
    <source>
        <dbReference type="SMART" id="SM00752"/>
    </source>
</evidence>
<feature type="transmembrane region" description="Helical" evidence="5">
    <location>
        <begin position="216"/>
        <end position="234"/>
    </location>
</feature>
<evidence type="ECO:0000256" key="2">
    <source>
        <dbReference type="ARBA" id="ARBA00022692"/>
    </source>
</evidence>
<keyword evidence="4 5" id="KW-0472">Membrane</keyword>
<dbReference type="EMBL" id="CP109106">
    <property type="protein sequence ID" value="WSB71448.1"/>
    <property type="molecule type" value="Genomic_DNA"/>
</dbReference>
<dbReference type="InterPro" id="IPR011020">
    <property type="entry name" value="HTTM-like"/>
</dbReference>
<feature type="transmembrane region" description="Helical" evidence="5">
    <location>
        <begin position="339"/>
        <end position="365"/>
    </location>
</feature>
<sequence length="412" mass="45673">MSVEPEKDTARASSPFKDMGTKLDAAIGKGLNEITSAAIAPYQAAVVRIGFALTFALYLLREWPYRLDLYGTTNPWGFDLAQRLIATNDTFTVLMWSNHRLWFELVYHGVIVASLLLLLGWHTRTMSILFMIGVLSLMNRSILLGDGGDTLIHLMASYLVLTRCGQVWSLDARRQERKGTPHPDGCDRVSVALWLLAGAGLAVAQMTGFAKIPAGWVLILWGLWLIQALWFWAGRRRSPDTGALFDVVANLVHNAAMLVIAAQVCLLYATAGWYKIQGARWQDGSALHFPLHLDYFSPWTGLSQALDSRSIMVTLITYGTVVAQVAFPFTLLNRRVKNVLLVVLITEHATIAVICGLPFFSLAMIASDMVFLPTNALRWGGARMAAARDRITARLRRSKGPGSRNEDRRVSI</sequence>
<feature type="transmembrane region" description="Helical" evidence="5">
    <location>
        <begin position="39"/>
        <end position="60"/>
    </location>
</feature>
<feature type="transmembrane region" description="Helical" evidence="5">
    <location>
        <begin position="311"/>
        <end position="332"/>
    </location>
</feature>
<feature type="transmembrane region" description="Helical" evidence="5">
    <location>
        <begin position="255"/>
        <end position="274"/>
    </location>
</feature>
<evidence type="ECO:0000313" key="7">
    <source>
        <dbReference type="EMBL" id="WSB71448.1"/>
    </source>
</evidence>
<evidence type="ECO:0000256" key="1">
    <source>
        <dbReference type="ARBA" id="ARBA00004127"/>
    </source>
</evidence>
<keyword evidence="3 5" id="KW-1133">Transmembrane helix</keyword>
<dbReference type="RefSeq" id="WP_326621059.1">
    <property type="nucleotide sequence ID" value="NZ_CP109106.1"/>
</dbReference>
<dbReference type="PANTHER" id="PTHR39535">
    <property type="entry name" value="SPORULATION-DELAYING PROTEIN SDPB"/>
    <property type="match status" value="1"/>
</dbReference>
<feature type="transmembrane region" description="Helical" evidence="5">
    <location>
        <begin position="191"/>
        <end position="210"/>
    </location>
</feature>